<protein>
    <submittedName>
        <fullName evidence="2">Uncharacterized protein</fullName>
    </submittedName>
</protein>
<dbReference type="EMBL" id="GBRH01164531">
    <property type="protein sequence ID" value="JAE33365.1"/>
    <property type="molecule type" value="Transcribed_RNA"/>
</dbReference>
<proteinExistence type="predicted"/>
<accession>A0A0A9H837</accession>
<sequence length="74" mass="8119">MNAIPLVDSSSNCPLQKLVSRDQSTDVYKPLSVASRKRFRRAAQVAAGGPQRGRRRRRGGGGGRSRIWEAVVRA</sequence>
<name>A0A0A9H837_ARUDO</name>
<reference evidence="2" key="2">
    <citation type="journal article" date="2015" name="Data Brief">
        <title>Shoot transcriptome of the giant reed, Arundo donax.</title>
        <authorList>
            <person name="Barrero R.A."/>
            <person name="Guerrero F.D."/>
            <person name="Moolhuijzen P."/>
            <person name="Goolsby J.A."/>
            <person name="Tidwell J."/>
            <person name="Bellgard S.E."/>
            <person name="Bellgard M.I."/>
        </authorList>
    </citation>
    <scope>NUCLEOTIDE SEQUENCE</scope>
    <source>
        <tissue evidence="2">Shoot tissue taken approximately 20 cm above the soil surface</tissue>
    </source>
</reference>
<reference evidence="2" key="1">
    <citation type="submission" date="2014-09" db="EMBL/GenBank/DDBJ databases">
        <authorList>
            <person name="Magalhaes I.L.F."/>
            <person name="Oliveira U."/>
            <person name="Santos F.R."/>
            <person name="Vidigal T.H.D.A."/>
            <person name="Brescovit A.D."/>
            <person name="Santos A.J."/>
        </authorList>
    </citation>
    <scope>NUCLEOTIDE SEQUENCE</scope>
    <source>
        <tissue evidence="2">Shoot tissue taken approximately 20 cm above the soil surface</tissue>
    </source>
</reference>
<evidence type="ECO:0000256" key="1">
    <source>
        <dbReference type="SAM" id="MobiDB-lite"/>
    </source>
</evidence>
<organism evidence="2">
    <name type="scientific">Arundo donax</name>
    <name type="common">Giant reed</name>
    <name type="synonym">Donax arundinaceus</name>
    <dbReference type="NCBI Taxonomy" id="35708"/>
    <lineage>
        <taxon>Eukaryota</taxon>
        <taxon>Viridiplantae</taxon>
        <taxon>Streptophyta</taxon>
        <taxon>Embryophyta</taxon>
        <taxon>Tracheophyta</taxon>
        <taxon>Spermatophyta</taxon>
        <taxon>Magnoliopsida</taxon>
        <taxon>Liliopsida</taxon>
        <taxon>Poales</taxon>
        <taxon>Poaceae</taxon>
        <taxon>PACMAD clade</taxon>
        <taxon>Arundinoideae</taxon>
        <taxon>Arundineae</taxon>
        <taxon>Arundo</taxon>
    </lineage>
</organism>
<feature type="region of interest" description="Disordered" evidence="1">
    <location>
        <begin position="39"/>
        <end position="66"/>
    </location>
</feature>
<dbReference type="AlphaFoldDB" id="A0A0A9H837"/>
<evidence type="ECO:0000313" key="2">
    <source>
        <dbReference type="EMBL" id="JAE33365.1"/>
    </source>
</evidence>